<name>A0A816AQZ6_ADIRI</name>
<evidence type="ECO:0000256" key="1">
    <source>
        <dbReference type="ARBA" id="ARBA00004141"/>
    </source>
</evidence>
<reference evidence="8" key="1">
    <citation type="submission" date="2021-02" db="EMBL/GenBank/DDBJ databases">
        <authorList>
            <person name="Nowell W R."/>
        </authorList>
    </citation>
    <scope>NUCLEOTIDE SEQUENCE</scope>
</reference>
<comment type="caution">
    <text evidence="8">The sequence shown here is derived from an EMBL/GenBank/DDBJ whole genome shotgun (WGS) entry which is preliminary data.</text>
</comment>
<keyword evidence="9" id="KW-1185">Reference proteome</keyword>
<keyword evidence="6 7" id="KW-0472">Membrane</keyword>
<protein>
    <submittedName>
        <fullName evidence="8">Uncharacterized protein</fullName>
    </submittedName>
</protein>
<comment type="subcellular location">
    <subcellularLocation>
        <location evidence="1">Membrane</location>
        <topology evidence="1">Multi-pass membrane protein</topology>
    </subcellularLocation>
</comment>
<dbReference type="GO" id="GO:0005337">
    <property type="term" value="F:nucleoside transmembrane transporter activity"/>
    <property type="evidence" value="ECO:0007669"/>
    <property type="project" value="InterPro"/>
</dbReference>
<dbReference type="PANTHER" id="PTHR10332">
    <property type="entry name" value="EQUILIBRATIVE NUCLEOSIDE TRANSPORTER"/>
    <property type="match status" value="1"/>
</dbReference>
<feature type="transmembrane region" description="Helical" evidence="7">
    <location>
        <begin position="283"/>
        <end position="305"/>
    </location>
</feature>
<feature type="transmembrane region" description="Helical" evidence="7">
    <location>
        <begin position="155"/>
        <end position="175"/>
    </location>
</feature>
<dbReference type="Proteomes" id="UP000663828">
    <property type="component" value="Unassembled WGS sequence"/>
</dbReference>
<dbReference type="EMBL" id="CAJNOR010006642">
    <property type="protein sequence ID" value="CAF1600206.1"/>
    <property type="molecule type" value="Genomic_DNA"/>
</dbReference>
<keyword evidence="3" id="KW-0813">Transport</keyword>
<comment type="similarity">
    <text evidence="2">Belongs to the SLC29A/ENT transporter (TC 2.A.57) family.</text>
</comment>
<accession>A0A816AQZ6</accession>
<evidence type="ECO:0000256" key="3">
    <source>
        <dbReference type="ARBA" id="ARBA00022448"/>
    </source>
</evidence>
<dbReference type="InterPro" id="IPR002259">
    <property type="entry name" value="Eqnu_transpt"/>
</dbReference>
<evidence type="ECO:0000256" key="7">
    <source>
        <dbReference type="SAM" id="Phobius"/>
    </source>
</evidence>
<feature type="transmembrane region" description="Helical" evidence="7">
    <location>
        <begin position="385"/>
        <end position="406"/>
    </location>
</feature>
<evidence type="ECO:0000256" key="6">
    <source>
        <dbReference type="ARBA" id="ARBA00023136"/>
    </source>
</evidence>
<feature type="transmembrane region" description="Helical" evidence="7">
    <location>
        <begin position="181"/>
        <end position="201"/>
    </location>
</feature>
<sequence length="407" mass="46219">MKIVNTASRDEEHADVSKDHKGIYWRLLFLNLVVLWAYHSLMSAQNYYIKFFPASRLEFWGTVLAGSVMFFCHIGQLFGFYKYGFTKRIIPGFLGYIIVGILVMSWKNPIILLIAFGIVGGLNTLTESPVYAISGLFPIGSFTQAVQVGNAIAGFLNVSINTILRLIVLLVHSHIDQDQLSFFLFMSIGILLSFLAIYVYYQLIHIPSIQIRIQQQMIAFKQTKHDEVVDLHLIRNELSYWQLTKILKPHLFVQFYTLFITLLLWPGIPCNASKHGWFQYGGHLWWCSPFVIGTFNLGDLIGRIVAIKIYQYFSTKILFIASILRTFFVLIIIFRHGINNIFLLFLITLLGFTNGLLATVSFMYRPSAIVGVNNYEKAAYLMASALYFGIASGSIVAVSLSSSHVLE</sequence>
<gene>
    <name evidence="8" type="ORF">XAT740_LOCUS47619</name>
</gene>
<evidence type="ECO:0000256" key="4">
    <source>
        <dbReference type="ARBA" id="ARBA00022692"/>
    </source>
</evidence>
<feature type="transmembrane region" description="Helical" evidence="7">
    <location>
        <begin position="93"/>
        <end position="118"/>
    </location>
</feature>
<organism evidence="8 9">
    <name type="scientific">Adineta ricciae</name>
    <name type="common">Rotifer</name>
    <dbReference type="NCBI Taxonomy" id="249248"/>
    <lineage>
        <taxon>Eukaryota</taxon>
        <taxon>Metazoa</taxon>
        <taxon>Spiralia</taxon>
        <taxon>Gnathifera</taxon>
        <taxon>Rotifera</taxon>
        <taxon>Eurotatoria</taxon>
        <taxon>Bdelloidea</taxon>
        <taxon>Adinetida</taxon>
        <taxon>Adinetidae</taxon>
        <taxon>Adineta</taxon>
    </lineage>
</organism>
<evidence type="ECO:0000256" key="2">
    <source>
        <dbReference type="ARBA" id="ARBA00007965"/>
    </source>
</evidence>
<keyword evidence="5 7" id="KW-1133">Transmembrane helix</keyword>
<keyword evidence="4 7" id="KW-0812">Transmembrane</keyword>
<feature type="transmembrane region" description="Helical" evidence="7">
    <location>
        <begin position="59"/>
        <end position="81"/>
    </location>
</feature>
<proteinExistence type="inferred from homology"/>
<evidence type="ECO:0000256" key="5">
    <source>
        <dbReference type="ARBA" id="ARBA00022989"/>
    </source>
</evidence>
<evidence type="ECO:0000313" key="9">
    <source>
        <dbReference type="Proteomes" id="UP000663828"/>
    </source>
</evidence>
<feature type="transmembrane region" description="Helical" evidence="7">
    <location>
        <begin position="341"/>
        <end position="364"/>
    </location>
</feature>
<feature type="transmembrane region" description="Helical" evidence="7">
    <location>
        <begin position="23"/>
        <end position="39"/>
    </location>
</feature>
<dbReference type="GO" id="GO:0005886">
    <property type="term" value="C:plasma membrane"/>
    <property type="evidence" value="ECO:0007669"/>
    <property type="project" value="TreeGrafter"/>
</dbReference>
<dbReference type="Pfam" id="PF01733">
    <property type="entry name" value="Nucleoside_tran"/>
    <property type="match status" value="1"/>
</dbReference>
<feature type="transmembrane region" description="Helical" evidence="7">
    <location>
        <begin position="251"/>
        <end position="268"/>
    </location>
</feature>
<evidence type="ECO:0000313" key="8">
    <source>
        <dbReference type="EMBL" id="CAF1600206.1"/>
    </source>
</evidence>
<dbReference type="AlphaFoldDB" id="A0A816AQZ6"/>
<feature type="transmembrane region" description="Helical" evidence="7">
    <location>
        <begin position="317"/>
        <end position="335"/>
    </location>
</feature>
<dbReference type="PANTHER" id="PTHR10332:SF10">
    <property type="entry name" value="EQUILIBRATIVE NUCLEOSIDE TRANSPORTER 4"/>
    <property type="match status" value="1"/>
</dbReference>